<organism evidence="1 4">
    <name type="scientific">Ogataea haglerorum</name>
    <dbReference type="NCBI Taxonomy" id="1937702"/>
    <lineage>
        <taxon>Eukaryota</taxon>
        <taxon>Fungi</taxon>
        <taxon>Dikarya</taxon>
        <taxon>Ascomycota</taxon>
        <taxon>Saccharomycotina</taxon>
        <taxon>Pichiomycetes</taxon>
        <taxon>Pichiales</taxon>
        <taxon>Pichiaceae</taxon>
        <taxon>Ogataea</taxon>
    </lineage>
</organism>
<gene>
    <name evidence="1" type="ORF">KL933_005388</name>
    <name evidence="2" type="ORF">KL946_005381</name>
</gene>
<comment type="caution">
    <text evidence="1">The sequence shown here is derived from an EMBL/GenBank/DDBJ whole genome shotgun (WGS) entry which is preliminary data.</text>
</comment>
<protein>
    <submittedName>
        <fullName evidence="1">Uncharacterized protein</fullName>
    </submittedName>
</protein>
<keyword evidence="3" id="KW-1185">Reference proteome</keyword>
<reference evidence="1 3" key="1">
    <citation type="journal article" date="2021" name="G3 (Bethesda)">
        <title>Genomic diversity, chromosomal rearrangements, and interspecies hybridization in the ogataea polymorpha species complex.</title>
        <authorList>
            <person name="Hanson S.J."/>
            <person name="Cinneide E.O."/>
            <person name="Salzberg L.I."/>
            <person name="Wolfe K.H."/>
            <person name="McGowan J."/>
            <person name="Fitzpatrick D.A."/>
            <person name="Matlin K."/>
        </authorList>
    </citation>
    <scope>NUCLEOTIDE SEQUENCE</scope>
    <source>
        <strain evidence="2">81-436-3</strain>
        <strain evidence="1">83-405-1</strain>
    </source>
</reference>
<dbReference type="Proteomes" id="UP000697297">
    <property type="component" value="Unassembled WGS sequence"/>
</dbReference>
<evidence type="ECO:0000313" key="2">
    <source>
        <dbReference type="EMBL" id="KAG7761604.1"/>
    </source>
</evidence>
<dbReference type="EMBL" id="JAHLUN010000027">
    <property type="protein sequence ID" value="KAG7761604.1"/>
    <property type="molecule type" value="Genomic_DNA"/>
</dbReference>
<accession>A0AAN6HYL9</accession>
<dbReference type="AlphaFoldDB" id="A0AAN6HYL9"/>
<name>A0AAN6HYL9_9ASCO</name>
<evidence type="ECO:0000313" key="3">
    <source>
        <dbReference type="Proteomes" id="UP000697297"/>
    </source>
</evidence>
<dbReference type="EMBL" id="JAHLUH010000026">
    <property type="protein sequence ID" value="KAG7723759.1"/>
    <property type="molecule type" value="Genomic_DNA"/>
</dbReference>
<dbReference type="Proteomes" id="UP000738402">
    <property type="component" value="Unassembled WGS sequence"/>
</dbReference>
<proteinExistence type="predicted"/>
<sequence>MGNSHAKIIKFRYKSAKKVQNSRETSKNGGAIRTQFGHNRTTILIEVSITVQLGHNFHKILPRTHCSPQ</sequence>
<evidence type="ECO:0000313" key="4">
    <source>
        <dbReference type="Proteomes" id="UP000738402"/>
    </source>
</evidence>
<evidence type="ECO:0000313" key="1">
    <source>
        <dbReference type="EMBL" id="KAG7723759.1"/>
    </source>
</evidence>